<accession>A0A2T0MIB3</accession>
<dbReference type="EMBL" id="PVYX01000001">
    <property type="protein sequence ID" value="PRX57327.1"/>
    <property type="molecule type" value="Genomic_DNA"/>
</dbReference>
<sequence length="166" mass="18415">MNTQEFLSVLQENRQKSLLFEYKPGALVKANYHITEVKNITVDSVDCGTGTDFWKETVVQLWESPSELGKTEFMSASKALGILNKVNRIKPMVKDAELKLEYSNNEFHTAQLYVSGYSVTEDALKFLLSVQKTDCKAKDTCGVPETVEENNLKTTVSSCAPGSGCC</sequence>
<name>A0A2T0MIB3_9FLAO</name>
<dbReference type="Pfam" id="PF20001">
    <property type="entry name" value="DUF6428"/>
    <property type="match status" value="1"/>
</dbReference>
<dbReference type="Proteomes" id="UP000237640">
    <property type="component" value="Unassembled WGS sequence"/>
</dbReference>
<proteinExistence type="predicted"/>
<comment type="caution">
    <text evidence="1">The sequence shown here is derived from an EMBL/GenBank/DDBJ whole genome shotgun (WGS) entry which is preliminary data.</text>
</comment>
<dbReference type="InterPro" id="IPR045534">
    <property type="entry name" value="DUF6428"/>
</dbReference>
<dbReference type="RefSeq" id="WP_106144224.1">
    <property type="nucleotide sequence ID" value="NZ_PVYX01000001.1"/>
</dbReference>
<protein>
    <submittedName>
        <fullName evidence="1">Uncharacterized protein</fullName>
    </submittedName>
</protein>
<evidence type="ECO:0000313" key="1">
    <source>
        <dbReference type="EMBL" id="PRX57327.1"/>
    </source>
</evidence>
<evidence type="ECO:0000313" key="2">
    <source>
        <dbReference type="Proteomes" id="UP000237640"/>
    </source>
</evidence>
<reference evidence="1 2" key="1">
    <citation type="submission" date="2018-03" db="EMBL/GenBank/DDBJ databases">
        <title>Genomic Encyclopedia of Archaeal and Bacterial Type Strains, Phase II (KMG-II): from individual species to whole genera.</title>
        <authorList>
            <person name="Goeker M."/>
        </authorList>
    </citation>
    <scope>NUCLEOTIDE SEQUENCE [LARGE SCALE GENOMIC DNA]</scope>
    <source>
        <strain evidence="1 2">DSM 25027</strain>
    </source>
</reference>
<organism evidence="1 2">
    <name type="scientific">Flagellimonas meridianipacifica</name>
    <dbReference type="NCBI Taxonomy" id="1080225"/>
    <lineage>
        <taxon>Bacteria</taxon>
        <taxon>Pseudomonadati</taxon>
        <taxon>Bacteroidota</taxon>
        <taxon>Flavobacteriia</taxon>
        <taxon>Flavobacteriales</taxon>
        <taxon>Flavobacteriaceae</taxon>
        <taxon>Flagellimonas</taxon>
    </lineage>
</organism>
<dbReference type="OrthoDB" id="66316at2"/>
<dbReference type="AlphaFoldDB" id="A0A2T0MIB3"/>
<keyword evidence="2" id="KW-1185">Reference proteome</keyword>
<gene>
    <name evidence="1" type="ORF">CLV81_1330</name>
</gene>